<dbReference type="EMBL" id="JAIHNG010000150">
    <property type="protein sequence ID" value="KAI5952134.1"/>
    <property type="molecule type" value="Genomic_DNA"/>
</dbReference>
<keyword evidence="3" id="KW-1185">Reference proteome</keyword>
<comment type="caution">
    <text evidence="2">The sequence shown here is derived from an EMBL/GenBank/DDBJ whole genome shotgun (WGS) entry which is preliminary data.</text>
</comment>
<sequence length="113" mass="13056">MIVLCLVDCIPFIGPVLVFYFRVTSKGFLAHRRYFVLKGYNKTKMKQAFKANRPAYIAFGLAAILFEMMPWVDILIIFTNTIGAALWAVDMENKERQALHQIEDEYIVELASF</sequence>
<dbReference type="GeneID" id="76152226"/>
<dbReference type="AlphaFoldDB" id="A0AAD5BC51"/>
<dbReference type="GO" id="GO:0005619">
    <property type="term" value="C:ascospore wall"/>
    <property type="evidence" value="ECO:0007669"/>
    <property type="project" value="TreeGrafter"/>
</dbReference>
<feature type="transmembrane region" description="Helical" evidence="1">
    <location>
        <begin position="12"/>
        <end position="35"/>
    </location>
</feature>
<evidence type="ECO:0000313" key="2">
    <source>
        <dbReference type="EMBL" id="KAI5952134.1"/>
    </source>
</evidence>
<dbReference type="RefSeq" id="XP_051607339.1">
    <property type="nucleotide sequence ID" value="XM_051753664.1"/>
</dbReference>
<accession>A0AAD5BC51</accession>
<dbReference type="InterPro" id="IPR052786">
    <property type="entry name" value="Spore_wall_assembly"/>
</dbReference>
<organism evidence="2 3">
    <name type="scientific">Candida theae</name>
    <dbReference type="NCBI Taxonomy" id="1198502"/>
    <lineage>
        <taxon>Eukaryota</taxon>
        <taxon>Fungi</taxon>
        <taxon>Dikarya</taxon>
        <taxon>Ascomycota</taxon>
        <taxon>Saccharomycotina</taxon>
        <taxon>Pichiomycetes</taxon>
        <taxon>Debaryomycetaceae</taxon>
        <taxon>Candida/Lodderomyces clade</taxon>
        <taxon>Candida</taxon>
    </lineage>
</organism>
<keyword evidence="1" id="KW-0812">Transmembrane</keyword>
<dbReference type="PANTHER" id="PTHR34292:SF2">
    <property type="entry name" value="OUTER SPORE WALL PROTEIN LDS1"/>
    <property type="match status" value="1"/>
</dbReference>
<name>A0AAD5BC51_9ASCO</name>
<dbReference type="PANTHER" id="PTHR34292">
    <property type="entry name" value="OUTER SPORE WALL PROTEIN LDS1"/>
    <property type="match status" value="1"/>
</dbReference>
<dbReference type="Proteomes" id="UP001204833">
    <property type="component" value="Unassembled WGS sequence"/>
</dbReference>
<evidence type="ECO:0000256" key="1">
    <source>
        <dbReference type="SAM" id="Phobius"/>
    </source>
</evidence>
<gene>
    <name evidence="2" type="ORF">KGF57_004182</name>
</gene>
<keyword evidence="1" id="KW-1133">Transmembrane helix</keyword>
<dbReference type="GO" id="GO:0005628">
    <property type="term" value="C:prospore membrane"/>
    <property type="evidence" value="ECO:0007669"/>
    <property type="project" value="TreeGrafter"/>
</dbReference>
<protein>
    <submittedName>
        <fullName evidence="2">Uncharacterized protein</fullName>
    </submittedName>
</protein>
<dbReference type="GO" id="GO:0005811">
    <property type="term" value="C:lipid droplet"/>
    <property type="evidence" value="ECO:0007669"/>
    <property type="project" value="TreeGrafter"/>
</dbReference>
<reference evidence="2 3" key="1">
    <citation type="journal article" date="2022" name="DNA Res.">
        <title>Genome analysis of five recently described species of the CUG-Ser clade uncovers Candida theae as a new hybrid lineage with pathogenic potential in the Candida parapsilosis species complex.</title>
        <authorList>
            <person name="Mixao V."/>
            <person name="Del Olmo V."/>
            <person name="Hegedusova E."/>
            <person name="Saus E."/>
            <person name="Pryszcz L."/>
            <person name="Cillingova A."/>
            <person name="Nosek J."/>
            <person name="Gabaldon T."/>
        </authorList>
    </citation>
    <scope>NUCLEOTIDE SEQUENCE [LARGE SCALE GENOMIC DNA]</scope>
    <source>
        <strain evidence="2 3">CBS 12239</strain>
    </source>
</reference>
<proteinExistence type="predicted"/>
<keyword evidence="1" id="KW-0472">Membrane</keyword>
<evidence type="ECO:0000313" key="3">
    <source>
        <dbReference type="Proteomes" id="UP001204833"/>
    </source>
</evidence>
<feature type="transmembrane region" description="Helical" evidence="1">
    <location>
        <begin position="56"/>
        <end position="89"/>
    </location>
</feature>